<dbReference type="PANTHER" id="PTHR43737">
    <property type="entry name" value="BLL7424 PROTEIN"/>
    <property type="match status" value="1"/>
</dbReference>
<keyword evidence="2" id="KW-1185">Reference proteome</keyword>
<sequence length="397" mass="45020">MDRRKFLKNSALASSVFFVPSFLKAFENVDLSNYGYNKLVVIQLSGGNDGLNTIVPYRNDIYYKARPKIAIPKNEVIKLNDEIGLHKKLQPLKRLYDQGDLSIINNVGYPNPNRSHSRSSDIWHTASDSNKYLKSGWIGRYLDVYGKHTHQAIEIDDNLSIMLQGERRNGIATRSASFLYKGLHESNFNKILAYQNNKHLNEHNLGYLYKTMIDAKSSATYLYEKTQNYSSAQDYPTKNPLANQLKTIAQFINSGINTKVYYANLVGFDTHAGQVNTQDRLLDLYANSVAAFVKDLKRNNTFKNTLILTFSEFGRRVKENAANGTDHGAANNVFVIGENLKKQGLYNDLASLSDLDTNGDVKYEIDFRTIYATILKKWLNVDASKILNSSFNSLDFI</sequence>
<organism evidence="1 2">
    <name type="scientific">Lacinutrix gracilariae</name>
    <dbReference type="NCBI Taxonomy" id="1747198"/>
    <lineage>
        <taxon>Bacteria</taxon>
        <taxon>Pseudomonadati</taxon>
        <taxon>Bacteroidota</taxon>
        <taxon>Flavobacteriia</taxon>
        <taxon>Flavobacteriales</taxon>
        <taxon>Flavobacteriaceae</taxon>
        <taxon>Lacinutrix</taxon>
    </lineage>
</organism>
<reference evidence="2" key="1">
    <citation type="journal article" date="2019" name="Int. J. Syst. Evol. Microbiol.">
        <title>The Global Catalogue of Microorganisms (GCM) 10K type strain sequencing project: providing services to taxonomists for standard genome sequencing and annotation.</title>
        <authorList>
            <consortium name="The Broad Institute Genomics Platform"/>
            <consortium name="The Broad Institute Genome Sequencing Center for Infectious Disease"/>
            <person name="Wu L."/>
            <person name="Ma J."/>
        </authorList>
    </citation>
    <scope>NUCLEOTIDE SEQUENCE [LARGE SCALE GENOMIC DNA]</scope>
    <source>
        <strain evidence="2">KCTC 42808</strain>
    </source>
</reference>
<comment type="caution">
    <text evidence="1">The sequence shown here is derived from an EMBL/GenBank/DDBJ whole genome shotgun (WGS) entry which is preliminary data.</text>
</comment>
<dbReference type="RefSeq" id="WP_379904516.1">
    <property type="nucleotide sequence ID" value="NZ_JBHULM010000011.1"/>
</dbReference>
<dbReference type="Pfam" id="PF07394">
    <property type="entry name" value="DUF1501"/>
    <property type="match status" value="1"/>
</dbReference>
<proteinExistence type="predicted"/>
<dbReference type="InterPro" id="IPR010869">
    <property type="entry name" value="DUF1501"/>
</dbReference>
<protein>
    <submittedName>
        <fullName evidence="1">DUF1501 domain-containing protein</fullName>
    </submittedName>
</protein>
<evidence type="ECO:0000313" key="1">
    <source>
        <dbReference type="EMBL" id="MFD2543034.1"/>
    </source>
</evidence>
<dbReference type="PANTHER" id="PTHR43737:SF1">
    <property type="entry name" value="DUF1501 DOMAIN-CONTAINING PROTEIN"/>
    <property type="match status" value="1"/>
</dbReference>
<evidence type="ECO:0000313" key="2">
    <source>
        <dbReference type="Proteomes" id="UP001597467"/>
    </source>
</evidence>
<dbReference type="Proteomes" id="UP001597467">
    <property type="component" value="Unassembled WGS sequence"/>
</dbReference>
<dbReference type="EMBL" id="JBHULM010000011">
    <property type="protein sequence ID" value="MFD2543034.1"/>
    <property type="molecule type" value="Genomic_DNA"/>
</dbReference>
<name>A0ABW5K364_9FLAO</name>
<accession>A0ABW5K364</accession>
<gene>
    <name evidence="1" type="ORF">ACFSSB_11950</name>
</gene>